<organism evidence="1 2">
    <name type="scientific">Mytilus edulis</name>
    <name type="common">Blue mussel</name>
    <dbReference type="NCBI Taxonomy" id="6550"/>
    <lineage>
        <taxon>Eukaryota</taxon>
        <taxon>Metazoa</taxon>
        <taxon>Spiralia</taxon>
        <taxon>Lophotrochozoa</taxon>
        <taxon>Mollusca</taxon>
        <taxon>Bivalvia</taxon>
        <taxon>Autobranchia</taxon>
        <taxon>Pteriomorphia</taxon>
        <taxon>Mytilida</taxon>
        <taxon>Mytiloidea</taxon>
        <taxon>Mytilidae</taxon>
        <taxon>Mytilinae</taxon>
        <taxon>Mytilus</taxon>
    </lineage>
</organism>
<comment type="caution">
    <text evidence="1">The sequence shown here is derived from an EMBL/GenBank/DDBJ whole genome shotgun (WGS) entry which is preliminary data.</text>
</comment>
<sequence>MGSINMDFATYTKIFENTVIPVMDYASGVWGSKRYDVLERLQYRAIRTFLGVGKTSPIPAITGDMGWTSILVNNQCNIVRLWCRLMKLPDIRISRKAVPVLFRIYVPFDVDKVREVSVLSKKTRYKTTHIPETFIWTVTIESVDRNIEFQIVVDYIKVSGLVFKEYNDDTLPLSEKGFLYAFYVYTDQLQADVILLKILRESKQTLLDKILRHLPHFCYFDEYLLIMKILLKNSEGKTEVVEKLTDTCRQKCSQCMVQETKNGTLVGLLDLWKAVQNLQPTTYESLLPLVEKGILECIGNDTKLTSFDKRPEFMHAVLEGPLFRSFESQFELLKRLADAKTNLRTCVVDLLAEERFQALPDDQYAKIVKLFLHNSLQIDKKKFTSDERIVKAYAYLCVLFKLCPHERFENLRTEIDEMVFKSVEQYNTKELMRAVVHIETNEDQQKLFQNHIKKNTWKALKEVNQGHYPRYMWNRTYKNTVKVCIISILISSYTVQKINSKHIQSHHRSFDISEDDKPDVVFGKALENASFWTEIFTAEGNEIHLQSVQKYKPCLKVLVVLAQFKRIIQTKQLNVTQIQQLKINESAMLRLLSCVLDPGKGETKQKLQSSWMKCYTTLTANQDNINLIREIFHTLKVRVAVEEPPPIVTQTLEFIVQIQSQIQTGDILVADIIEEETLGLSIKEISDYCRLLIKPVKSQVFWNILQDEFRQKIQVENKIGLEGNDDPLDGISLPEMFEEDYEPEIINSFNASKTISFITALSNNSLDKYRQVWSPYFKRENKPLEEFKKHLRG</sequence>
<evidence type="ECO:0000313" key="1">
    <source>
        <dbReference type="EMBL" id="CAG2207757.1"/>
    </source>
</evidence>
<dbReference type="EMBL" id="CAJPWZ010001090">
    <property type="protein sequence ID" value="CAG2207757.1"/>
    <property type="molecule type" value="Genomic_DNA"/>
</dbReference>
<accession>A0A8S3RGS1</accession>
<reference evidence="1" key="1">
    <citation type="submission" date="2021-03" db="EMBL/GenBank/DDBJ databases">
        <authorList>
            <person name="Bekaert M."/>
        </authorList>
    </citation>
    <scope>NUCLEOTIDE SEQUENCE</scope>
</reference>
<dbReference type="AlphaFoldDB" id="A0A8S3RGS1"/>
<evidence type="ECO:0000313" key="2">
    <source>
        <dbReference type="Proteomes" id="UP000683360"/>
    </source>
</evidence>
<protein>
    <submittedName>
        <fullName evidence="1">Uncharacterized protein</fullName>
    </submittedName>
</protein>
<proteinExistence type="predicted"/>
<dbReference type="OrthoDB" id="10470292at2759"/>
<keyword evidence="2" id="KW-1185">Reference proteome</keyword>
<gene>
    <name evidence="1" type="ORF">MEDL_22026</name>
</gene>
<dbReference type="Proteomes" id="UP000683360">
    <property type="component" value="Unassembled WGS sequence"/>
</dbReference>
<name>A0A8S3RGS1_MYTED</name>